<name>A0A1H5C9T9_9BRAD</name>
<dbReference type="OrthoDB" id="8441668at2"/>
<evidence type="ECO:0008006" key="4">
    <source>
        <dbReference type="Google" id="ProtNLM"/>
    </source>
</evidence>
<evidence type="ECO:0000313" key="2">
    <source>
        <dbReference type="EMBL" id="SED63573.1"/>
    </source>
</evidence>
<organism evidence="2 3">
    <name type="scientific">Bradyrhizobium erythrophlei</name>
    <dbReference type="NCBI Taxonomy" id="1437360"/>
    <lineage>
        <taxon>Bacteria</taxon>
        <taxon>Pseudomonadati</taxon>
        <taxon>Pseudomonadota</taxon>
        <taxon>Alphaproteobacteria</taxon>
        <taxon>Hyphomicrobiales</taxon>
        <taxon>Nitrobacteraceae</taxon>
        <taxon>Bradyrhizobium</taxon>
    </lineage>
</organism>
<feature type="region of interest" description="Disordered" evidence="1">
    <location>
        <begin position="1"/>
        <end position="91"/>
    </location>
</feature>
<dbReference type="Proteomes" id="UP000198992">
    <property type="component" value="Unassembled WGS sequence"/>
</dbReference>
<evidence type="ECO:0000256" key="1">
    <source>
        <dbReference type="SAM" id="MobiDB-lite"/>
    </source>
</evidence>
<evidence type="ECO:0000313" key="3">
    <source>
        <dbReference type="Proteomes" id="UP000198992"/>
    </source>
</evidence>
<sequence length="419" mass="42706">MAEERPDDPGPSPDSRPKRAPPTIDLQATEISSEPPKAEGGEEGAKDTDKDTDKAAEAAAPEAEPHPDPAPHAEPQPEAAPAAAGAEPSRPVSPWVVAPVSGAVAAALVIGVGWLLGWPSVPPVSAPQPSAATVDELGTRLTALEAKASRPVTAAADPAATARLEALDESIAALRTELAATRAQSDKLAAAVTDVKAAPRDGAAAPDISGITARIDKVEGAVKAQGAAIAKQDSKIADTKAEAKADDVPLRRVVAASLLDVAVRHGDPYASALEAAKAIADNADVLKPLDVFATSGVPSPNKLCRDLIEIVPQLAPPPPDAAAASAGLVDRLQAGASKLIRIERTDGTGTDRGSIVARVTSAAVHNDLALTERELKSLPPADRTAAQAWLAKVDARRAALDASRKFADNAMAALATVNQ</sequence>
<accession>A0A1H5C9T9</accession>
<feature type="compositionally biased region" description="Basic and acidic residues" evidence="1">
    <location>
        <begin position="36"/>
        <end position="56"/>
    </location>
</feature>
<reference evidence="2 3" key="1">
    <citation type="submission" date="2016-10" db="EMBL/GenBank/DDBJ databases">
        <authorList>
            <person name="de Groot N.N."/>
        </authorList>
    </citation>
    <scope>NUCLEOTIDE SEQUENCE [LARGE SCALE GENOMIC DNA]</scope>
    <source>
        <strain evidence="2 3">MT12</strain>
    </source>
</reference>
<dbReference type="RefSeq" id="WP_092121229.1">
    <property type="nucleotide sequence ID" value="NZ_FNTH01000001.1"/>
</dbReference>
<feature type="compositionally biased region" description="Low complexity" evidence="1">
    <location>
        <begin position="76"/>
        <end position="91"/>
    </location>
</feature>
<proteinExistence type="predicted"/>
<dbReference type="AlphaFoldDB" id="A0A1H5C9T9"/>
<dbReference type="EMBL" id="FNTH01000001">
    <property type="protein sequence ID" value="SED63573.1"/>
    <property type="molecule type" value="Genomic_DNA"/>
</dbReference>
<protein>
    <recommendedName>
        <fullName evidence="4">Inner membrane protein</fullName>
    </recommendedName>
</protein>
<gene>
    <name evidence="2" type="ORF">SAMN05444164_5312</name>
</gene>